<keyword evidence="2 4" id="KW-0560">Oxidoreductase</keyword>
<feature type="domain" description="Dehydrogenase E1 component" evidence="6">
    <location>
        <begin position="35"/>
        <end position="334"/>
    </location>
</feature>
<name>A0A318TW58_9BACL</name>
<dbReference type="Pfam" id="PF00676">
    <property type="entry name" value="E1_dh"/>
    <property type="match status" value="1"/>
</dbReference>
<dbReference type="PANTHER" id="PTHR43380:SF1">
    <property type="entry name" value="2-OXOISOVALERATE DEHYDROGENASE SUBUNIT ALPHA, MITOCHONDRIAL"/>
    <property type="match status" value="1"/>
</dbReference>
<dbReference type="CDD" id="cd02000">
    <property type="entry name" value="TPP_E1_PDC_ADC_BCADC"/>
    <property type="match status" value="1"/>
</dbReference>
<evidence type="ECO:0000259" key="6">
    <source>
        <dbReference type="Pfam" id="PF00676"/>
    </source>
</evidence>
<proteinExistence type="inferred from homology"/>
<dbReference type="AlphaFoldDB" id="A0A318TW58"/>
<dbReference type="Proteomes" id="UP000247416">
    <property type="component" value="Unassembled WGS sequence"/>
</dbReference>
<dbReference type="InterPro" id="IPR050771">
    <property type="entry name" value="Alpha-ketoacid_DH_E1_comp"/>
</dbReference>
<dbReference type="FunFam" id="3.40.50.970:FF:000032">
    <property type="entry name" value="2-oxoisovalerate dehydrogenase subunit alpha"/>
    <property type="match status" value="1"/>
</dbReference>
<comment type="similarity">
    <text evidence="4">Belongs to the BCKDHA family.</text>
</comment>
<organism evidence="7 8">
    <name type="scientific">Ureibacillus chungkukjangi</name>
    <dbReference type="NCBI Taxonomy" id="1202712"/>
    <lineage>
        <taxon>Bacteria</taxon>
        <taxon>Bacillati</taxon>
        <taxon>Bacillota</taxon>
        <taxon>Bacilli</taxon>
        <taxon>Bacillales</taxon>
        <taxon>Caryophanaceae</taxon>
        <taxon>Ureibacillus</taxon>
    </lineage>
</organism>
<dbReference type="SUPFAM" id="SSF52518">
    <property type="entry name" value="Thiamin diphosphate-binding fold (THDP-binding)"/>
    <property type="match status" value="1"/>
</dbReference>
<evidence type="ECO:0000256" key="5">
    <source>
        <dbReference type="SAM" id="Coils"/>
    </source>
</evidence>
<evidence type="ECO:0000313" key="8">
    <source>
        <dbReference type="Proteomes" id="UP000247416"/>
    </source>
</evidence>
<dbReference type="EC" id="1.2.4.4" evidence="4"/>
<dbReference type="GO" id="GO:0003863">
    <property type="term" value="F:branched-chain 2-oxo acid dehydrogenase activity"/>
    <property type="evidence" value="ECO:0007669"/>
    <property type="project" value="UniProtKB-EC"/>
</dbReference>
<comment type="caution">
    <text evidence="7">The sequence shown here is derived from an EMBL/GenBank/DDBJ whole genome shotgun (WGS) entry which is preliminary data.</text>
</comment>
<keyword evidence="3 4" id="KW-0786">Thiamine pyrophosphate</keyword>
<gene>
    <name evidence="7" type="ORF">BJ095_1273</name>
</gene>
<keyword evidence="5" id="KW-0175">Coiled coil</keyword>
<evidence type="ECO:0000256" key="1">
    <source>
        <dbReference type="ARBA" id="ARBA00001964"/>
    </source>
</evidence>
<comment type="function">
    <text evidence="4">The branched-chain alpha-keto dehydrogenase complex catalyzes the overall conversion of alpha-keto acids to acyl-CoA and CO(2). It contains multiple copies of three enzymatic components: branched-chain alpha-keto acid decarboxylase (E1), lipoamide acyltransferase (E2) and lipoamide dehydrogenase (E3).</text>
</comment>
<dbReference type="Gene3D" id="3.40.50.970">
    <property type="match status" value="1"/>
</dbReference>
<dbReference type="GO" id="GO:0009083">
    <property type="term" value="P:branched-chain amino acid catabolic process"/>
    <property type="evidence" value="ECO:0007669"/>
    <property type="project" value="TreeGrafter"/>
</dbReference>
<evidence type="ECO:0000256" key="4">
    <source>
        <dbReference type="RuleBase" id="RU365014"/>
    </source>
</evidence>
<evidence type="ECO:0000256" key="2">
    <source>
        <dbReference type="ARBA" id="ARBA00023002"/>
    </source>
</evidence>
<comment type="cofactor">
    <cofactor evidence="1 4">
        <name>thiamine diphosphate</name>
        <dbReference type="ChEBI" id="CHEBI:58937"/>
    </cofactor>
</comment>
<feature type="coiled-coil region" evidence="5">
    <location>
        <begin position="301"/>
        <end position="328"/>
    </location>
</feature>
<dbReference type="InterPro" id="IPR001017">
    <property type="entry name" value="DH_E1"/>
</dbReference>
<evidence type="ECO:0000256" key="3">
    <source>
        <dbReference type="ARBA" id="ARBA00023052"/>
    </source>
</evidence>
<accession>A0A318TW58</accession>
<evidence type="ECO:0000313" key="7">
    <source>
        <dbReference type="EMBL" id="PYF03929.1"/>
    </source>
</evidence>
<dbReference type="PANTHER" id="PTHR43380">
    <property type="entry name" value="2-OXOISOVALERATE DEHYDROGENASE SUBUNIT ALPHA, MITOCHONDRIAL"/>
    <property type="match status" value="1"/>
</dbReference>
<protein>
    <recommendedName>
        <fullName evidence="4">2-oxoisovalerate dehydrogenase subunit alpha</fullName>
        <ecNumber evidence="4">1.2.4.4</ecNumber>
    </recommendedName>
    <alternativeName>
        <fullName evidence="4">Branched-chain alpha-keto acid dehydrogenase E1 component alpha chain</fullName>
    </alternativeName>
</protein>
<dbReference type="InterPro" id="IPR029061">
    <property type="entry name" value="THDP-binding"/>
</dbReference>
<keyword evidence="8" id="KW-1185">Reference proteome</keyword>
<reference evidence="7 8" key="1">
    <citation type="submission" date="2018-06" db="EMBL/GenBank/DDBJ databases">
        <title>Genomic Encyclopedia of Archaeal and Bacterial Type Strains, Phase II (KMG-II): from individual species to whole genera.</title>
        <authorList>
            <person name="Goeker M."/>
        </authorList>
    </citation>
    <scope>NUCLEOTIDE SEQUENCE [LARGE SCALE GENOMIC DNA]</scope>
    <source>
        <strain evidence="7 8">KACC 16626</strain>
    </source>
</reference>
<sequence length="348" mass="38220">MKLSTLAKGDVFVGEEKIKHQQLGLSDEAVLKMYETMLTARRLDERMWLLNRAGKIPFVISCQGQEAAQVGAAFALDETKDYIAPYYRDMGVVLHFGMTPKDLMLSAFAKAEDPNSGGRQMPGHFGQKKNRIITGSSPVATQIPHAVGVALAGKMRNEDYLAFVTLGEGSTNQGDFHEGANFAGVHKLPVIILVENNQYAISVPIEKQLGCAKVSDRAIGYGMPGVTVDGKDPLAVYEVVKEAADRARRGEGPSLIETVTYRLTAHSSDDDDRQYRTAEDIAEGKANDPIKLFENYLIESKTATENDLAQLNEKIMNIVNEATNYAENAPYAPPEHALKYVYEEGEES</sequence>
<dbReference type="EMBL" id="QJTJ01000027">
    <property type="protein sequence ID" value="PYF03929.1"/>
    <property type="molecule type" value="Genomic_DNA"/>
</dbReference>
<comment type="catalytic activity">
    <reaction evidence="4">
        <text>N(6)-[(R)-lipoyl]-L-lysyl-[protein] + 3-methyl-2-oxobutanoate + H(+) = N(6)-[(R)-S(8)-2-methylpropanoyldihydrolipoyl]-L-lysyl-[protein] + CO2</text>
        <dbReference type="Rhea" id="RHEA:13457"/>
        <dbReference type="Rhea" id="RHEA-COMP:10474"/>
        <dbReference type="Rhea" id="RHEA-COMP:10497"/>
        <dbReference type="ChEBI" id="CHEBI:11851"/>
        <dbReference type="ChEBI" id="CHEBI:15378"/>
        <dbReference type="ChEBI" id="CHEBI:16526"/>
        <dbReference type="ChEBI" id="CHEBI:83099"/>
        <dbReference type="ChEBI" id="CHEBI:83142"/>
        <dbReference type="EC" id="1.2.4.4"/>
    </reaction>
</comment>